<proteinExistence type="predicted"/>
<accession>A0ABY8X3T0</accession>
<evidence type="ECO:0000313" key="2">
    <source>
        <dbReference type="EMBL" id="WIV18116.1"/>
    </source>
</evidence>
<keyword evidence="1" id="KW-1133">Transmembrane helix</keyword>
<evidence type="ECO:0000256" key="1">
    <source>
        <dbReference type="SAM" id="Phobius"/>
    </source>
</evidence>
<protein>
    <submittedName>
        <fullName evidence="2">Uncharacterized protein</fullName>
    </submittedName>
</protein>
<gene>
    <name evidence="2" type="ORF">QPK24_17115</name>
</gene>
<dbReference type="RefSeq" id="WP_285743210.1">
    <property type="nucleotide sequence ID" value="NZ_CP127162.1"/>
</dbReference>
<reference evidence="2 3" key="1">
    <citation type="submission" date="2023-06" db="EMBL/GenBank/DDBJ databases">
        <title>Paenibacillus polygonum sp. nov., an endophytic bacterium, isolated from Polygonum lapathifolium L. in Nanji Wetland National Nature Reserve, South of Poyang Lake, Jiangxi Province, China.</title>
        <authorList>
            <person name="Yu Z."/>
        </authorList>
    </citation>
    <scope>NUCLEOTIDE SEQUENCE [LARGE SCALE GENOMIC DNA]</scope>
    <source>
        <strain evidence="2 3">C31</strain>
    </source>
</reference>
<keyword evidence="3" id="KW-1185">Reference proteome</keyword>
<dbReference type="Proteomes" id="UP001236415">
    <property type="component" value="Chromosome"/>
</dbReference>
<keyword evidence="1" id="KW-0812">Transmembrane</keyword>
<name>A0ABY8X3T0_9BACL</name>
<sequence length="324" mass="37522">MLKNDTMNTAQKPPNKGGYAWNSWPAWVKGSCCIMIFFLLLILYFMLKSPEVNENKATWLWDASIIEERTDEIVNFLAEQKVNTVFLQTKESVSPEAYRHFNAEAQAHDISVHALNGHADWAYTEKREEGTAWVEWVKKFNQEAAPEEQFAGVQFDVEPYQLRRWEQEEQSVITEWSANIEEWIQAGSEGNLYMSAAVPFWLDKRESPDGKGTLSRWMIDQFDAIAIMAYRDSGQQMYDLSKEELAEADELDKKVWIGAELGHTEEGEHLTFYRKAVPNMESEMETAAELGTKHQSFAGLAVHHYEVWYKKMKDDVSLVRKENK</sequence>
<feature type="transmembrane region" description="Helical" evidence="1">
    <location>
        <begin position="26"/>
        <end position="47"/>
    </location>
</feature>
<keyword evidence="1" id="KW-0472">Membrane</keyword>
<dbReference type="EMBL" id="CP127162">
    <property type="protein sequence ID" value="WIV18116.1"/>
    <property type="molecule type" value="Genomic_DNA"/>
</dbReference>
<evidence type="ECO:0000313" key="3">
    <source>
        <dbReference type="Proteomes" id="UP001236415"/>
    </source>
</evidence>
<organism evidence="2 3">
    <name type="scientific">Paenibacillus polygoni</name>
    <dbReference type="NCBI Taxonomy" id="3050112"/>
    <lineage>
        <taxon>Bacteria</taxon>
        <taxon>Bacillati</taxon>
        <taxon>Bacillota</taxon>
        <taxon>Bacilli</taxon>
        <taxon>Bacillales</taxon>
        <taxon>Paenibacillaceae</taxon>
        <taxon>Paenibacillus</taxon>
    </lineage>
</organism>